<organism evidence="1 2">
    <name type="scientific">Streptomyces cuspidosporus</name>
    <dbReference type="NCBI Taxonomy" id="66882"/>
    <lineage>
        <taxon>Bacteria</taxon>
        <taxon>Bacillati</taxon>
        <taxon>Actinomycetota</taxon>
        <taxon>Actinomycetes</taxon>
        <taxon>Kitasatosporales</taxon>
        <taxon>Streptomycetaceae</taxon>
        <taxon>Streptomyces</taxon>
    </lineage>
</organism>
<reference evidence="1 2" key="1">
    <citation type="journal article" date="2019" name="Int. J. Syst. Evol. Microbiol.">
        <title>The Global Catalogue of Microorganisms (GCM) 10K type strain sequencing project: providing services to taxonomists for standard genome sequencing and annotation.</title>
        <authorList>
            <consortium name="The Broad Institute Genomics Platform"/>
            <consortium name="The Broad Institute Genome Sequencing Center for Infectious Disease"/>
            <person name="Wu L."/>
            <person name="Ma J."/>
        </authorList>
    </citation>
    <scope>NUCLEOTIDE SEQUENCE [LARGE SCALE GENOMIC DNA]</scope>
    <source>
        <strain evidence="1 2">JCM 4316</strain>
    </source>
</reference>
<dbReference type="EMBL" id="BAAASD010000028">
    <property type="protein sequence ID" value="GAA2358774.1"/>
    <property type="molecule type" value="Genomic_DNA"/>
</dbReference>
<proteinExistence type="predicted"/>
<accession>A0ABN3GRD9</accession>
<gene>
    <name evidence="1" type="ORF">GCM10010246_55740</name>
</gene>
<dbReference type="RefSeq" id="WP_346177117.1">
    <property type="nucleotide sequence ID" value="NZ_BAAASD010000028.1"/>
</dbReference>
<sequence length="155" mass="17186">MKIYMAANDSQTVESWTNVFRARDGVDVVEARAASVEADIVVMAGVWAFERYGGRPTRDEAQILPNETGDGMPSWVVIPPYRPFVRKGSEIAVREDFAEVSPAYFAIVQSLRVIRREFGNDVVVLLNLPLLGMDDPHDEQTPLSVATAIDEAMSE</sequence>
<evidence type="ECO:0000313" key="1">
    <source>
        <dbReference type="EMBL" id="GAA2358774.1"/>
    </source>
</evidence>
<keyword evidence="2" id="KW-1185">Reference proteome</keyword>
<evidence type="ECO:0000313" key="2">
    <source>
        <dbReference type="Proteomes" id="UP001500253"/>
    </source>
</evidence>
<protein>
    <submittedName>
        <fullName evidence="1">Uncharacterized protein</fullName>
    </submittedName>
</protein>
<name>A0ABN3GRD9_9ACTN</name>
<dbReference type="Proteomes" id="UP001500253">
    <property type="component" value="Unassembled WGS sequence"/>
</dbReference>
<comment type="caution">
    <text evidence="1">The sequence shown here is derived from an EMBL/GenBank/DDBJ whole genome shotgun (WGS) entry which is preliminary data.</text>
</comment>